<dbReference type="PANTHER" id="PTHR10000">
    <property type="entry name" value="PHOSPHOSERINE PHOSPHATASE"/>
    <property type="match status" value="1"/>
</dbReference>
<dbReference type="EMBL" id="SODD01000003">
    <property type="protein sequence ID" value="TDW25789.1"/>
    <property type="molecule type" value="Genomic_DNA"/>
</dbReference>
<sequence>MIKLVLSDMDGTLVKSNFEIPSEVDGIFKQLLDKGVYCGIATGRSLGSLKRDFKKIFSELTIIAENGAVICHKGKIIHLETTDTSVIQSIRAYIDGRYCLVASGLKMAYIEKEFAFALPILEHHFPAVEMVDDLCLVDDEILEISIYLPDGNAESFAKELAPYKENYTVVYSGSDFIDVFAKDLNKGKALQKLQELLHISKEETMAFGDYMNDYEMLKNAGESYAVANAVEPVKKVAKHVIGSNDELAVIQTIKEVFELK</sequence>
<dbReference type="Gene3D" id="3.30.1240.10">
    <property type="match status" value="1"/>
</dbReference>
<name>A0A4R8A5D7_9FIRM</name>
<organism evidence="1 2">
    <name type="scientific">Breznakia blatticola</name>
    <dbReference type="NCBI Taxonomy" id="1754012"/>
    <lineage>
        <taxon>Bacteria</taxon>
        <taxon>Bacillati</taxon>
        <taxon>Bacillota</taxon>
        <taxon>Erysipelotrichia</taxon>
        <taxon>Erysipelotrichales</taxon>
        <taxon>Erysipelotrichaceae</taxon>
        <taxon>Breznakia</taxon>
    </lineage>
</organism>
<dbReference type="RefSeq" id="WP_166667507.1">
    <property type="nucleotide sequence ID" value="NZ_SODD01000003.1"/>
</dbReference>
<evidence type="ECO:0008006" key="3">
    <source>
        <dbReference type="Google" id="ProtNLM"/>
    </source>
</evidence>
<dbReference type="InterPro" id="IPR000150">
    <property type="entry name" value="Cof"/>
</dbReference>
<comment type="caution">
    <text evidence="1">The sequence shown here is derived from an EMBL/GenBank/DDBJ whole genome shotgun (WGS) entry which is preliminary data.</text>
</comment>
<evidence type="ECO:0000313" key="2">
    <source>
        <dbReference type="Proteomes" id="UP000294743"/>
    </source>
</evidence>
<dbReference type="Gene3D" id="3.40.50.1000">
    <property type="entry name" value="HAD superfamily/HAD-like"/>
    <property type="match status" value="1"/>
</dbReference>
<gene>
    <name evidence="1" type="ORF">EDD63_10376</name>
</gene>
<dbReference type="SFLD" id="SFLDS00003">
    <property type="entry name" value="Haloacid_Dehalogenase"/>
    <property type="match status" value="1"/>
</dbReference>
<dbReference type="InterPro" id="IPR036412">
    <property type="entry name" value="HAD-like_sf"/>
</dbReference>
<dbReference type="GO" id="GO:0000287">
    <property type="term" value="F:magnesium ion binding"/>
    <property type="evidence" value="ECO:0007669"/>
    <property type="project" value="TreeGrafter"/>
</dbReference>
<evidence type="ECO:0000313" key="1">
    <source>
        <dbReference type="EMBL" id="TDW25789.1"/>
    </source>
</evidence>
<dbReference type="GO" id="GO:0005829">
    <property type="term" value="C:cytosol"/>
    <property type="evidence" value="ECO:0007669"/>
    <property type="project" value="TreeGrafter"/>
</dbReference>
<reference evidence="1 2" key="1">
    <citation type="submission" date="2019-03" db="EMBL/GenBank/DDBJ databases">
        <title>Genomic Encyclopedia of Type Strains, Phase IV (KMG-IV): sequencing the most valuable type-strain genomes for metagenomic binning, comparative biology and taxonomic classification.</title>
        <authorList>
            <person name="Goeker M."/>
        </authorList>
    </citation>
    <scope>NUCLEOTIDE SEQUENCE [LARGE SCALE GENOMIC DNA]</scope>
    <source>
        <strain evidence="1 2">DSM 28867</strain>
    </source>
</reference>
<dbReference type="InterPro" id="IPR023214">
    <property type="entry name" value="HAD_sf"/>
</dbReference>
<dbReference type="Pfam" id="PF08282">
    <property type="entry name" value="Hydrolase_3"/>
    <property type="match status" value="1"/>
</dbReference>
<dbReference type="NCBIfam" id="TIGR01484">
    <property type="entry name" value="HAD-SF-IIB"/>
    <property type="match status" value="2"/>
</dbReference>
<dbReference type="SFLD" id="SFLDG01140">
    <property type="entry name" value="C2.B:_Phosphomannomutase_and_P"/>
    <property type="match status" value="1"/>
</dbReference>
<dbReference type="InterPro" id="IPR006379">
    <property type="entry name" value="HAD-SF_hydro_IIB"/>
</dbReference>
<dbReference type="NCBIfam" id="TIGR00099">
    <property type="entry name" value="Cof-subfamily"/>
    <property type="match status" value="1"/>
</dbReference>
<dbReference type="GO" id="GO:0016791">
    <property type="term" value="F:phosphatase activity"/>
    <property type="evidence" value="ECO:0007669"/>
    <property type="project" value="UniProtKB-ARBA"/>
</dbReference>
<proteinExistence type="predicted"/>
<dbReference type="PANTHER" id="PTHR10000:SF53">
    <property type="entry name" value="5-AMINO-6-(5-PHOSPHO-D-RIBITYLAMINO)URACIL PHOSPHATASE YBJI-RELATED"/>
    <property type="match status" value="1"/>
</dbReference>
<dbReference type="SUPFAM" id="SSF56784">
    <property type="entry name" value="HAD-like"/>
    <property type="match status" value="1"/>
</dbReference>
<protein>
    <recommendedName>
        <fullName evidence="3">Cof subfamily protein (Haloacid dehalogenase superfamily)/HAD superfamily hydrolase (TIGR01484 family)</fullName>
    </recommendedName>
</protein>
<keyword evidence="2" id="KW-1185">Reference proteome</keyword>
<accession>A0A4R8A5D7</accession>
<dbReference type="Proteomes" id="UP000294743">
    <property type="component" value="Unassembled WGS sequence"/>
</dbReference>
<dbReference type="AlphaFoldDB" id="A0A4R8A5D7"/>